<evidence type="ECO:0000313" key="2">
    <source>
        <dbReference type="EMBL" id="ROR96625.1"/>
    </source>
</evidence>
<proteinExistence type="predicted"/>
<reference evidence="2 3" key="1">
    <citation type="submission" date="2018-11" db="EMBL/GenBank/DDBJ databases">
        <title>Sequencing the genomes of 1000 actinobacteria strains.</title>
        <authorList>
            <person name="Klenk H.-P."/>
        </authorList>
    </citation>
    <scope>NUCLEOTIDE SEQUENCE [LARGE SCALE GENOMIC DNA]</scope>
    <source>
        <strain evidence="2 3">DSM 13521</strain>
    </source>
</reference>
<sequence length="43" mass="4837">MTSDEQRRLMLAGLSGARRDDLAPGRVRAREQAGRTDDLTRHT</sequence>
<organism evidence="2 3">
    <name type="scientific">Salana multivorans</name>
    <dbReference type="NCBI Taxonomy" id="120377"/>
    <lineage>
        <taxon>Bacteria</taxon>
        <taxon>Bacillati</taxon>
        <taxon>Actinomycetota</taxon>
        <taxon>Actinomycetes</taxon>
        <taxon>Micrococcales</taxon>
        <taxon>Beutenbergiaceae</taxon>
        <taxon>Salana</taxon>
    </lineage>
</organism>
<dbReference type="Proteomes" id="UP000275356">
    <property type="component" value="Unassembled WGS sequence"/>
</dbReference>
<gene>
    <name evidence="2" type="ORF">EDD28_1211</name>
</gene>
<keyword evidence="3" id="KW-1185">Reference proteome</keyword>
<feature type="compositionally biased region" description="Basic and acidic residues" evidence="1">
    <location>
        <begin position="17"/>
        <end position="43"/>
    </location>
</feature>
<dbReference type="RefSeq" id="WP_281272545.1">
    <property type="nucleotide sequence ID" value="NZ_RKHQ01000001.1"/>
</dbReference>
<accession>A0A3N2D9Z3</accession>
<name>A0A3N2D9Z3_9MICO</name>
<protein>
    <submittedName>
        <fullName evidence="2">Uncharacterized protein</fullName>
    </submittedName>
</protein>
<evidence type="ECO:0000313" key="3">
    <source>
        <dbReference type="Proteomes" id="UP000275356"/>
    </source>
</evidence>
<comment type="caution">
    <text evidence="2">The sequence shown here is derived from an EMBL/GenBank/DDBJ whole genome shotgun (WGS) entry which is preliminary data.</text>
</comment>
<dbReference type="AlphaFoldDB" id="A0A3N2D9Z3"/>
<evidence type="ECO:0000256" key="1">
    <source>
        <dbReference type="SAM" id="MobiDB-lite"/>
    </source>
</evidence>
<feature type="region of interest" description="Disordered" evidence="1">
    <location>
        <begin position="1"/>
        <end position="43"/>
    </location>
</feature>
<dbReference type="EMBL" id="RKHQ01000001">
    <property type="protein sequence ID" value="ROR96625.1"/>
    <property type="molecule type" value="Genomic_DNA"/>
</dbReference>